<evidence type="ECO:0000313" key="3">
    <source>
        <dbReference type="EMBL" id="TVU43784.1"/>
    </source>
</evidence>
<keyword evidence="4" id="KW-1185">Reference proteome</keyword>
<dbReference type="PANTHER" id="PTHR33110:SF82">
    <property type="entry name" value="OS07G0500250 PROTEIN"/>
    <property type="match status" value="1"/>
</dbReference>
<dbReference type="Gramene" id="TVU43784">
    <property type="protein sequence ID" value="TVU43784"/>
    <property type="gene ID" value="EJB05_10278"/>
</dbReference>
<evidence type="ECO:0000259" key="2">
    <source>
        <dbReference type="Pfam" id="PF03478"/>
    </source>
</evidence>
<evidence type="ECO:0000256" key="1">
    <source>
        <dbReference type="SAM" id="MobiDB-lite"/>
    </source>
</evidence>
<feature type="compositionally biased region" description="Acidic residues" evidence="1">
    <location>
        <begin position="179"/>
        <end position="196"/>
    </location>
</feature>
<dbReference type="EMBL" id="RWGY01000005">
    <property type="protein sequence ID" value="TVU43784.1"/>
    <property type="molecule type" value="Genomic_DNA"/>
</dbReference>
<evidence type="ECO:0000313" key="4">
    <source>
        <dbReference type="Proteomes" id="UP000324897"/>
    </source>
</evidence>
<sequence length="257" mass="29078">MALHRSRPRIVHPDCSFCTIGDDGEHFHRIPGLPHENATCLGATDDWLALDCADDVFRRTPHWDTFSDNMFATPRPDVKHRHTYLLHNPFSGETVPLPELDSVVGHVAETFQIRKVLMRSSSPDDLVAVTTNNWNYNVILCHPWSWKYHDDSSDEDDTSDNSSSDDDDSDDGQLSAASNEEEQGLDEDAPNQEDDSSFNGDDMVPNGEVTIRDQEVPYEPKDYICTIRYLVKSRGVELLLMIISIEYIFYNLAISSG</sequence>
<accession>A0A5J9W8T0</accession>
<organism evidence="3 4">
    <name type="scientific">Eragrostis curvula</name>
    <name type="common">weeping love grass</name>
    <dbReference type="NCBI Taxonomy" id="38414"/>
    <lineage>
        <taxon>Eukaryota</taxon>
        <taxon>Viridiplantae</taxon>
        <taxon>Streptophyta</taxon>
        <taxon>Embryophyta</taxon>
        <taxon>Tracheophyta</taxon>
        <taxon>Spermatophyta</taxon>
        <taxon>Magnoliopsida</taxon>
        <taxon>Liliopsida</taxon>
        <taxon>Poales</taxon>
        <taxon>Poaceae</taxon>
        <taxon>PACMAD clade</taxon>
        <taxon>Chloridoideae</taxon>
        <taxon>Eragrostideae</taxon>
        <taxon>Eragrostidinae</taxon>
        <taxon>Eragrostis</taxon>
    </lineage>
</organism>
<dbReference type="Proteomes" id="UP000324897">
    <property type="component" value="Unassembled WGS sequence"/>
</dbReference>
<dbReference type="AlphaFoldDB" id="A0A5J9W8T0"/>
<feature type="domain" description="KIB1-4 beta-propeller" evidence="2">
    <location>
        <begin position="26"/>
        <end position="242"/>
    </location>
</feature>
<name>A0A5J9W8T0_9POAL</name>
<dbReference type="OrthoDB" id="687465at2759"/>
<dbReference type="InterPro" id="IPR005174">
    <property type="entry name" value="KIB1-4_b-propeller"/>
</dbReference>
<reference evidence="3 4" key="1">
    <citation type="journal article" date="2019" name="Sci. Rep.">
        <title>A high-quality genome of Eragrostis curvula grass provides insights into Poaceae evolution and supports new strategies to enhance forage quality.</title>
        <authorList>
            <person name="Carballo J."/>
            <person name="Santos B.A.C.M."/>
            <person name="Zappacosta D."/>
            <person name="Garbus I."/>
            <person name="Selva J.P."/>
            <person name="Gallo C.A."/>
            <person name="Diaz A."/>
            <person name="Albertini E."/>
            <person name="Caccamo M."/>
            <person name="Echenique V."/>
        </authorList>
    </citation>
    <scope>NUCLEOTIDE SEQUENCE [LARGE SCALE GENOMIC DNA]</scope>
    <source>
        <strain evidence="4">cv. Victoria</strain>
        <tissue evidence="3">Leaf</tissue>
    </source>
</reference>
<comment type="caution">
    <text evidence="3">The sequence shown here is derived from an EMBL/GenBank/DDBJ whole genome shotgun (WGS) entry which is preliminary data.</text>
</comment>
<protein>
    <recommendedName>
        <fullName evidence="2">KIB1-4 beta-propeller domain-containing protein</fullName>
    </recommendedName>
</protein>
<feature type="compositionally biased region" description="Acidic residues" evidence="1">
    <location>
        <begin position="152"/>
        <end position="171"/>
    </location>
</feature>
<dbReference type="PANTHER" id="PTHR33110">
    <property type="entry name" value="F-BOX/KELCH-REPEAT PROTEIN-RELATED"/>
    <property type="match status" value="1"/>
</dbReference>
<dbReference type="Pfam" id="PF03478">
    <property type="entry name" value="Beta-prop_KIB1-4"/>
    <property type="match status" value="1"/>
</dbReference>
<feature type="region of interest" description="Disordered" evidence="1">
    <location>
        <begin position="151"/>
        <end position="213"/>
    </location>
</feature>
<gene>
    <name evidence="3" type="ORF">EJB05_10278</name>
</gene>
<feature type="non-terminal residue" evidence="3">
    <location>
        <position position="1"/>
    </location>
</feature>
<proteinExistence type="predicted"/>